<feature type="region of interest" description="Disordered" evidence="1">
    <location>
        <begin position="512"/>
        <end position="535"/>
    </location>
</feature>
<sequence length="636" mass="74919">MKANEKRTNNNIDNKNEEEDTQIIGDKLNDINLKLEPYGKGDYQLLRYLPDGSLAFEEVPNEENKNKQHLQQYAQIFCSEMEKYKIENSNDLNLKNNSEWNKGEEYRILVENELKEIMILFDMILGTLNYDKGTKYLSLNKCNYYRDPKENKQDICISVTNRIEILEKLKKICENERIQLNSINGIIAQKYYLFFINQLIKHWRILYTKYSEIDYMQIDNNFPYCTELSVEFFFLPSIFWKISTNPIFLLWPPYPSFSPFKSQYAHITFSIKNVGEQNEHNGETVKGEENENNGETVKGEENEHNGESVKGDQNGRAYLENNYIFENITKDEMNMFYLLDNKSNVSIQFEGISAHLIENNYHIQFYLRPLNVKLKEENKLKKIVNMTQNNITTIPENIIFKQAKNVHEKLTKAQWVLIDKSIFCILAEQTNNLKDKNNEILINLDNNIKENINRNIKIHCTQINHKSIDFFINNIVIPSSKKKKTKVDFSFSITYEASDVNGQCVYTKTCENSDDNNDDNNNDGNNNDGNNNDKTMEHLDEEICEDDDIEKQQIYVEDIVDNELIQIVLNLALSKIRDLFICAWKYFSFQMPYYSSDIHPIIYQNAFPSSHSDTLLTTFFSWFITALEKYLRVYRK</sequence>
<evidence type="ECO:0000313" key="3">
    <source>
        <dbReference type="EMBL" id="VTZ80182.1"/>
    </source>
</evidence>
<dbReference type="Proteomes" id="UP000072904">
    <property type="component" value="Chromosome 12"/>
</dbReference>
<dbReference type="KEGG" id="pyo:PY17X_1238400"/>
<gene>
    <name evidence="3" type="ORF">PY17X_1238400</name>
    <name evidence="2" type="ORF">PYYM_1237600</name>
</gene>
<dbReference type="VEuPathDB" id="PlasmoDB:PY04490"/>
<evidence type="ECO:0000313" key="2">
    <source>
        <dbReference type="EMBL" id="CDU19546.1"/>
    </source>
</evidence>
<name>A0A077YBQ3_PLAYE</name>
<reference evidence="2" key="2">
    <citation type="submission" date="2014-05" db="EMBL/GenBank/DDBJ databases">
        <authorList>
            <person name="Aslett A.Martin."/>
            <person name="De Silva Nishadi"/>
        </authorList>
    </citation>
    <scope>NUCLEOTIDE SEQUENCE</scope>
    <source>
        <strain evidence="2">YM</strain>
    </source>
</reference>
<evidence type="ECO:0000313" key="4">
    <source>
        <dbReference type="Proteomes" id="UP000072874"/>
    </source>
</evidence>
<dbReference type="EMBL" id="LM993666">
    <property type="protein sequence ID" value="VTZ80182.1"/>
    <property type="molecule type" value="Genomic_DNA"/>
</dbReference>
<feature type="compositionally biased region" description="Basic and acidic residues" evidence="1">
    <location>
        <begin position="297"/>
        <end position="310"/>
    </location>
</feature>
<reference evidence="3" key="3">
    <citation type="submission" date="2014-05" db="EMBL/GenBank/DDBJ databases">
        <authorList>
            <person name="Aslett M.A."/>
            <person name="De Silva N."/>
        </authorList>
    </citation>
    <scope>NUCLEOTIDE SEQUENCE</scope>
    <source>
        <strain evidence="3">17X</strain>
    </source>
</reference>
<reference evidence="4 5" key="1">
    <citation type="journal article" date="2014" name="BMC Biol.">
        <title>A comprehensive evaluation of rodent malaria parasite genomes and gene expression.</title>
        <authorList>
            <person name="Otto T.D."/>
            <person name="Bohme U."/>
            <person name="Jackson A.P."/>
            <person name="Hunt M."/>
            <person name="Franke-Fayard B."/>
            <person name="Hoeijmakers W.A."/>
            <person name="Religa A.A."/>
            <person name="Robertson L."/>
            <person name="Sanders M."/>
            <person name="Ogun S.A."/>
            <person name="Cunningham D."/>
            <person name="Erhart A."/>
            <person name="Billker O."/>
            <person name="Khan S.M."/>
            <person name="Stunnenberg H.G."/>
            <person name="Langhorne J."/>
            <person name="Holder A.A."/>
            <person name="Waters A.P."/>
            <person name="Newbold C.I."/>
            <person name="Pain A."/>
            <person name="Berriman M."/>
            <person name="Janse C.J."/>
        </authorList>
    </citation>
    <scope>NUCLEOTIDE SEQUENCE [LARGE SCALE GENOMIC DNA]</scope>
    <source>
        <strain evidence="3 4">17X</strain>
        <strain evidence="2 5">YM</strain>
    </source>
</reference>
<feature type="compositionally biased region" description="Low complexity" evidence="1">
    <location>
        <begin position="522"/>
        <end position="533"/>
    </location>
</feature>
<feature type="compositionally biased region" description="Acidic residues" evidence="1">
    <location>
        <begin position="512"/>
        <end position="521"/>
    </location>
</feature>
<dbReference type="Proteomes" id="UP000072874">
    <property type="component" value="Chromosome 12"/>
</dbReference>
<feature type="compositionally biased region" description="Basic and acidic residues" evidence="1">
    <location>
        <begin position="278"/>
        <end position="289"/>
    </location>
</feature>
<evidence type="ECO:0000256" key="1">
    <source>
        <dbReference type="SAM" id="MobiDB-lite"/>
    </source>
</evidence>
<dbReference type="GeneID" id="3790126"/>
<dbReference type="VEuPathDB" id="PlasmoDB:PY17X_1238400"/>
<feature type="region of interest" description="Disordered" evidence="1">
    <location>
        <begin position="278"/>
        <end position="313"/>
    </location>
</feature>
<dbReference type="AlphaFoldDB" id="A0A077YBQ3"/>
<reference evidence="3" key="4">
    <citation type="submission" date="2019-05" db="EMBL/GenBank/DDBJ databases">
        <authorList>
            <consortium name="Pathogen Informatics"/>
        </authorList>
    </citation>
    <scope>NUCLEOTIDE SEQUENCE</scope>
    <source>
        <strain evidence="3">17X</strain>
    </source>
</reference>
<dbReference type="OMA" id="WPPYPSF"/>
<proteinExistence type="predicted"/>
<dbReference type="VEuPathDB" id="PlasmoDB:Py17XNL_001205238"/>
<evidence type="ECO:0000313" key="5">
    <source>
        <dbReference type="Proteomes" id="UP000072904"/>
    </source>
</evidence>
<dbReference type="VEuPathDB" id="PlasmoDB:PYYM_1237600"/>
<organism evidence="2 5">
    <name type="scientific">Plasmodium yoelii</name>
    <dbReference type="NCBI Taxonomy" id="5861"/>
    <lineage>
        <taxon>Eukaryota</taxon>
        <taxon>Sar</taxon>
        <taxon>Alveolata</taxon>
        <taxon>Apicomplexa</taxon>
        <taxon>Aconoidasida</taxon>
        <taxon>Haemosporida</taxon>
        <taxon>Plasmodiidae</taxon>
        <taxon>Plasmodium</taxon>
        <taxon>Plasmodium (Vinckeia)</taxon>
    </lineage>
</organism>
<dbReference type="RefSeq" id="XP_022812705.1">
    <property type="nucleotide sequence ID" value="XM_022956868.1"/>
</dbReference>
<protein>
    <submittedName>
        <fullName evidence="3">Mediator of RNA polymerase II transcription subunit 17, putative</fullName>
    </submittedName>
</protein>
<dbReference type="OrthoDB" id="347521at2759"/>
<accession>A0A077YBQ3</accession>
<dbReference type="EMBL" id="LK934640">
    <property type="protein sequence ID" value="CDU19546.1"/>
    <property type="molecule type" value="Genomic_DNA"/>
</dbReference>